<dbReference type="EMBL" id="SHBK01000019">
    <property type="protein sequence ID" value="RZO24008.1"/>
    <property type="molecule type" value="Genomic_DNA"/>
</dbReference>
<dbReference type="Pfam" id="PF08241">
    <property type="entry name" value="Methyltransf_11"/>
    <property type="match status" value="1"/>
</dbReference>
<sequence length="268" mass="30049">MKNIYQILGLLTFAVSFSGNIETAHHNDALLDAVNNPERNAKYSVRDNFRNPYETLSFFQIKPTMHVLELSAGGGWYTEILAPYLEPAGKLSVTHHNPEAGGYYKRSRNSYDEKVKSNPLFKGVKVITADVPPVMPFTKPATQDLVVTFRNLHNWLGQDAMKAIMQEAYNSLKEGGHFGVVEHRAPEGSDLEFMKKSGYVTQSLAIQTAQEVGFKLVASSEINANPKDTADHPRGVWTLPPSFRLKDQDREKYAAIGESDRMTLLFKK</sequence>
<dbReference type="PIRSF" id="PIRSF031679">
    <property type="entry name" value="Mtase_Alr7345_prd"/>
    <property type="match status" value="1"/>
</dbReference>
<evidence type="ECO:0000313" key="2">
    <source>
        <dbReference type="EMBL" id="RZO24008.1"/>
    </source>
</evidence>
<evidence type="ECO:0000259" key="1">
    <source>
        <dbReference type="Pfam" id="PF08241"/>
    </source>
</evidence>
<keyword evidence="2" id="KW-0808">Transferase</keyword>
<dbReference type="GO" id="GO:0032259">
    <property type="term" value="P:methylation"/>
    <property type="evidence" value="ECO:0007669"/>
    <property type="project" value="UniProtKB-KW"/>
</dbReference>
<dbReference type="Proteomes" id="UP000316449">
    <property type="component" value="Unassembled WGS sequence"/>
</dbReference>
<accession>A0A520MS24</accession>
<dbReference type="InterPro" id="IPR016980">
    <property type="entry name" value="S-AdoMet-dep_MeTrfase_Alr7345"/>
</dbReference>
<organism evidence="2 3">
    <name type="scientific">SAR86 cluster bacterium</name>
    <dbReference type="NCBI Taxonomy" id="2030880"/>
    <lineage>
        <taxon>Bacteria</taxon>
        <taxon>Pseudomonadati</taxon>
        <taxon>Pseudomonadota</taxon>
        <taxon>Gammaproteobacteria</taxon>
        <taxon>SAR86 cluster</taxon>
    </lineage>
</organism>
<dbReference type="SUPFAM" id="SSF53335">
    <property type="entry name" value="S-adenosyl-L-methionine-dependent methyltransferases"/>
    <property type="match status" value="1"/>
</dbReference>
<name>A0A520MS24_9GAMM</name>
<dbReference type="InterPro" id="IPR029063">
    <property type="entry name" value="SAM-dependent_MTases_sf"/>
</dbReference>
<dbReference type="InterPro" id="IPR013216">
    <property type="entry name" value="Methyltransf_11"/>
</dbReference>
<feature type="domain" description="Methyltransferase type 11" evidence="1">
    <location>
        <begin position="68"/>
        <end position="178"/>
    </location>
</feature>
<dbReference type="GO" id="GO:0008757">
    <property type="term" value="F:S-adenosylmethionine-dependent methyltransferase activity"/>
    <property type="evidence" value="ECO:0007669"/>
    <property type="project" value="InterPro"/>
</dbReference>
<protein>
    <submittedName>
        <fullName evidence="2">Methyltransferase</fullName>
    </submittedName>
</protein>
<comment type="caution">
    <text evidence="2">The sequence shown here is derived from an EMBL/GenBank/DDBJ whole genome shotgun (WGS) entry which is preliminary data.</text>
</comment>
<dbReference type="AlphaFoldDB" id="A0A520MS24"/>
<keyword evidence="2" id="KW-0489">Methyltransferase</keyword>
<proteinExistence type="predicted"/>
<evidence type="ECO:0000313" key="3">
    <source>
        <dbReference type="Proteomes" id="UP000316449"/>
    </source>
</evidence>
<gene>
    <name evidence="2" type="ORF">EVA98_02020</name>
</gene>
<reference evidence="2 3" key="1">
    <citation type="submission" date="2019-02" db="EMBL/GenBank/DDBJ databases">
        <title>Prokaryotic population dynamics and viral predation in marine succession experiment using metagenomics: the confinement effect.</title>
        <authorList>
            <person name="Haro-Moreno J.M."/>
            <person name="Rodriguez-Valera F."/>
            <person name="Lopez-Perez M."/>
        </authorList>
    </citation>
    <scope>NUCLEOTIDE SEQUENCE [LARGE SCALE GENOMIC DNA]</scope>
    <source>
        <strain evidence="2">MED-G165</strain>
    </source>
</reference>
<dbReference type="Gene3D" id="3.40.50.150">
    <property type="entry name" value="Vaccinia Virus protein VP39"/>
    <property type="match status" value="1"/>
</dbReference>